<evidence type="ECO:0000256" key="10">
    <source>
        <dbReference type="SAM" id="MobiDB-lite"/>
    </source>
</evidence>
<comment type="caution">
    <text evidence="12">The sequence shown here is derived from an EMBL/GenBank/DDBJ whole genome shotgun (WGS) entry which is preliminary data.</text>
</comment>
<keyword evidence="6 9" id="KW-0408">Iron</keyword>
<dbReference type="AlphaFoldDB" id="A0A845MM18"/>
<dbReference type="Gene3D" id="1.10.8.640">
    <property type="entry name" value="Cytochrome C biogenesis protein"/>
    <property type="match status" value="1"/>
</dbReference>
<keyword evidence="5" id="KW-0201">Cytochrome c-type biogenesis</keyword>
<comment type="subcellular location">
    <subcellularLocation>
        <location evidence="8">Membrane</location>
        <topology evidence="8">Single-pass membrane protein</topology>
        <orientation evidence="8">Periplasmic side</orientation>
    </subcellularLocation>
</comment>
<keyword evidence="9" id="KW-0812">Transmembrane</keyword>
<evidence type="ECO:0000256" key="8">
    <source>
        <dbReference type="ARBA" id="ARBA00060491"/>
    </source>
</evidence>
<feature type="compositionally biased region" description="Basic and acidic residues" evidence="10">
    <location>
        <begin position="153"/>
        <end position="166"/>
    </location>
</feature>
<gene>
    <name evidence="12" type="ORF">GQF03_15460</name>
</gene>
<comment type="function">
    <text evidence="7">Required for the biogenesis of c-type cytochromes. Possible subunit of a heme lyase.</text>
</comment>
<feature type="domain" description="CcmH/CycL/Ccl2/NrfF N-terminal" evidence="11">
    <location>
        <begin position="15"/>
        <end position="157"/>
    </location>
</feature>
<dbReference type="CDD" id="cd16378">
    <property type="entry name" value="CcmH_N"/>
    <property type="match status" value="1"/>
</dbReference>
<protein>
    <recommendedName>
        <fullName evidence="9">Cytochrome c-type biogenesis protein</fullName>
    </recommendedName>
</protein>
<dbReference type="InterPro" id="IPR038297">
    <property type="entry name" value="CcmH/CycL/NrfF/Ccl2_sf"/>
</dbReference>
<dbReference type="Proteomes" id="UP000445696">
    <property type="component" value="Unassembled WGS sequence"/>
</dbReference>
<dbReference type="FunFam" id="1.10.8.640:FF:000001">
    <property type="entry name" value="Cytochrome c-type biogenesis protein"/>
    <property type="match status" value="1"/>
</dbReference>
<evidence type="ECO:0000256" key="9">
    <source>
        <dbReference type="RuleBase" id="RU364112"/>
    </source>
</evidence>
<keyword evidence="4 9" id="KW-0732">Signal</keyword>
<dbReference type="GO" id="GO:0046872">
    <property type="term" value="F:metal ion binding"/>
    <property type="evidence" value="ECO:0007669"/>
    <property type="project" value="UniProtKB-KW"/>
</dbReference>
<dbReference type="PANTHER" id="PTHR47870:SF1">
    <property type="entry name" value="CYTOCHROME C-TYPE BIOGENESIS PROTEIN CCMH"/>
    <property type="match status" value="1"/>
</dbReference>
<feature type="signal peptide" evidence="9">
    <location>
        <begin position="1"/>
        <end position="23"/>
    </location>
</feature>
<dbReference type="GO" id="GO:0005886">
    <property type="term" value="C:plasma membrane"/>
    <property type="evidence" value="ECO:0007669"/>
    <property type="project" value="TreeGrafter"/>
</dbReference>
<evidence type="ECO:0000313" key="12">
    <source>
        <dbReference type="EMBL" id="MZR23734.1"/>
    </source>
</evidence>
<evidence type="ECO:0000313" key="13">
    <source>
        <dbReference type="Proteomes" id="UP000445696"/>
    </source>
</evidence>
<evidence type="ECO:0000256" key="6">
    <source>
        <dbReference type="ARBA" id="ARBA00023004"/>
    </source>
</evidence>
<dbReference type="Pfam" id="PF03918">
    <property type="entry name" value="CcmH"/>
    <property type="match status" value="1"/>
</dbReference>
<keyword evidence="2 9" id="KW-0349">Heme</keyword>
<feature type="transmembrane region" description="Helical" evidence="9">
    <location>
        <begin position="109"/>
        <end position="131"/>
    </location>
</feature>
<evidence type="ECO:0000256" key="1">
    <source>
        <dbReference type="ARBA" id="ARBA00010342"/>
    </source>
</evidence>
<evidence type="ECO:0000259" key="11">
    <source>
        <dbReference type="Pfam" id="PF03918"/>
    </source>
</evidence>
<keyword evidence="9" id="KW-1133">Transmembrane helix</keyword>
<evidence type="ECO:0000256" key="5">
    <source>
        <dbReference type="ARBA" id="ARBA00022748"/>
    </source>
</evidence>
<dbReference type="OrthoDB" id="9804975at2"/>
<evidence type="ECO:0000256" key="4">
    <source>
        <dbReference type="ARBA" id="ARBA00022729"/>
    </source>
</evidence>
<dbReference type="GO" id="GO:0017004">
    <property type="term" value="P:cytochrome complex assembly"/>
    <property type="evidence" value="ECO:0007669"/>
    <property type="project" value="UniProtKB-KW"/>
</dbReference>
<dbReference type="PANTHER" id="PTHR47870">
    <property type="entry name" value="CYTOCHROME C-TYPE BIOGENESIS PROTEIN CCMH"/>
    <property type="match status" value="1"/>
</dbReference>
<dbReference type="InterPro" id="IPR051263">
    <property type="entry name" value="C-type_cytochrome_biogenesis"/>
</dbReference>
<proteinExistence type="inferred from homology"/>
<comment type="similarity">
    <text evidence="1 9">Belongs to the CcmH/CycL/Ccl2/NrfF family.</text>
</comment>
<organism evidence="12 13">
    <name type="scientific">Sneathiella chungangensis</name>
    <dbReference type="NCBI Taxonomy" id="1418234"/>
    <lineage>
        <taxon>Bacteria</taxon>
        <taxon>Pseudomonadati</taxon>
        <taxon>Pseudomonadota</taxon>
        <taxon>Alphaproteobacteria</taxon>
        <taxon>Sneathiellales</taxon>
        <taxon>Sneathiellaceae</taxon>
        <taxon>Sneathiella</taxon>
    </lineage>
</organism>
<accession>A0A845MM18</accession>
<reference evidence="12 13" key="1">
    <citation type="journal article" date="2014" name="Int. J. Syst. Evol. Microbiol.">
        <title>Sneathiella chungangensis sp. nov., isolated from a marine sand, and emended description of the genus Sneathiella.</title>
        <authorList>
            <person name="Siamphan C."/>
            <person name="Kim H."/>
            <person name="Lee J.S."/>
            <person name="Kim W."/>
        </authorList>
    </citation>
    <scope>NUCLEOTIDE SEQUENCE [LARGE SCALE GENOMIC DNA]</scope>
    <source>
        <strain evidence="12 13">KCTC 32476</strain>
    </source>
</reference>
<evidence type="ECO:0000256" key="3">
    <source>
        <dbReference type="ARBA" id="ARBA00022723"/>
    </source>
</evidence>
<name>A0A845MM18_9PROT</name>
<keyword evidence="3 9" id="KW-0479">Metal-binding</keyword>
<keyword evidence="9" id="KW-0472">Membrane</keyword>
<keyword evidence="13" id="KW-1185">Reference proteome</keyword>
<dbReference type="InterPro" id="IPR005616">
    <property type="entry name" value="CcmH/CycL/Ccl2/NrfF_N"/>
</dbReference>
<dbReference type="EMBL" id="WTVA01000015">
    <property type="protein sequence ID" value="MZR23734.1"/>
    <property type="molecule type" value="Genomic_DNA"/>
</dbReference>
<evidence type="ECO:0000256" key="2">
    <source>
        <dbReference type="ARBA" id="ARBA00022617"/>
    </source>
</evidence>
<feature type="chain" id="PRO_5033105856" description="Cytochrome c-type biogenesis protein" evidence="9">
    <location>
        <begin position="24"/>
        <end position="166"/>
    </location>
</feature>
<evidence type="ECO:0000256" key="7">
    <source>
        <dbReference type="ARBA" id="ARBA00037230"/>
    </source>
</evidence>
<sequence length="166" mass="18384">MVRSLFRALLLLLLLAPAWIAPAVAVFVEEKLDDPTLEARARDISAGIRCLVCQNQSILDSNADLAKDLRQIVRERVAIGESDTEVRGYLVTRYGDWVLLDPPFKLTTLLLWLGPAVIFILGAIAAIVFLLGRNRRPDDAESAGLSPQEEAEIDRLLDPEGHEQKS</sequence>
<feature type="region of interest" description="Disordered" evidence="10">
    <location>
        <begin position="137"/>
        <end position="166"/>
    </location>
</feature>